<dbReference type="RefSeq" id="WP_014214015.1">
    <property type="nucleotide sequence ID" value="NC_016604.1"/>
</dbReference>
<evidence type="ECO:0000256" key="1">
    <source>
        <dbReference type="ARBA" id="ARBA00008383"/>
    </source>
</evidence>
<dbReference type="GO" id="GO:0016740">
    <property type="term" value="F:transferase activity"/>
    <property type="evidence" value="ECO:0007669"/>
    <property type="project" value="UniProtKB-KW"/>
</dbReference>
<keyword evidence="2 3" id="KW-0808">Transferase</keyword>
<dbReference type="SUPFAM" id="SSF89796">
    <property type="entry name" value="CoA-transferase family III (CaiB/BaiF)"/>
    <property type="match status" value="1"/>
</dbReference>
<dbReference type="EMBL" id="CP003169">
    <property type="protein sequence ID" value="AEV76276.1"/>
    <property type="molecule type" value="Genomic_DNA"/>
</dbReference>
<dbReference type="PATRIC" id="fig|710685.3.peg.5838"/>
<sequence length="398" mass="42716">MSTRPLQGLRVIDAATLAAGPLVATALGEFGADVIKVEQPGTGDPLRTWGARRGDIGLVWKSVSRNKKCVTTDLRTHEGRALLHGLLETSDVLVINTRPSTLARWGLDYQALHARYPRLVMLHVTGFGAGGPASDRPGFGTLAEAMSGFAYVTGQADGPPTLPPFMLADGVAAQSATYAVMMALYHRDVHGAGGQLVDVSLIEPLARLVEQATLAYDQLGQIQGRTGNRADASAPRNAYRTADDRWLAISSASSSVAARLYRAIGRHDLADRPEYVDPIPRQARADEIDGIVSAWIRAHPLDDAMKIFHDEDVTAAPIYDAQQLLADEHLRARGTFVPIADPDVGTMTVQAPVARLSETPGCVEHLGRALGADNETVYRDLLRIDADRLAELRAAGTI</sequence>
<dbReference type="InterPro" id="IPR050509">
    <property type="entry name" value="CoA-transferase_III"/>
</dbReference>
<gene>
    <name evidence="3" type="ordered locus">MycrhN_5811</name>
</gene>
<dbReference type="HOGENOM" id="CLU_033975_2_0_11"/>
<dbReference type="KEGG" id="mrh:MycrhN_5811"/>
<dbReference type="PANTHER" id="PTHR48228">
    <property type="entry name" value="SUCCINYL-COA--D-CITRAMALATE COA-TRANSFERASE"/>
    <property type="match status" value="1"/>
</dbReference>
<organism evidence="3 4">
    <name type="scientific">Mycolicibacterium rhodesiae (strain NBB3)</name>
    <name type="common">Mycobacterium rhodesiae</name>
    <dbReference type="NCBI Taxonomy" id="710685"/>
    <lineage>
        <taxon>Bacteria</taxon>
        <taxon>Bacillati</taxon>
        <taxon>Actinomycetota</taxon>
        <taxon>Actinomycetes</taxon>
        <taxon>Mycobacteriales</taxon>
        <taxon>Mycobacteriaceae</taxon>
        <taxon>Mycolicibacterium</taxon>
    </lineage>
</organism>
<dbReference type="PANTHER" id="PTHR48228:SF6">
    <property type="entry name" value="L-CARNITINE COA-TRANSFERASE"/>
    <property type="match status" value="1"/>
</dbReference>
<protein>
    <submittedName>
        <fullName evidence="3">Putative acyl-CoA transferase/carnitine dehydratase</fullName>
    </submittedName>
</protein>
<evidence type="ECO:0000313" key="4">
    <source>
        <dbReference type="Proteomes" id="UP000005442"/>
    </source>
</evidence>
<proteinExistence type="inferred from homology"/>
<reference evidence="3 4" key="1">
    <citation type="submission" date="2011-12" db="EMBL/GenBank/DDBJ databases">
        <title>Complete sequence of Mycobacterium rhodesiae NBB3.</title>
        <authorList>
            <consortium name="US DOE Joint Genome Institute"/>
            <person name="Lucas S."/>
            <person name="Han J."/>
            <person name="Lapidus A."/>
            <person name="Cheng J.-F."/>
            <person name="Goodwin L."/>
            <person name="Pitluck S."/>
            <person name="Peters L."/>
            <person name="Mikhailova N."/>
            <person name="Gu W."/>
            <person name="Detter J.C."/>
            <person name="Han C."/>
            <person name="Tapia R."/>
            <person name="Land M."/>
            <person name="Hauser L."/>
            <person name="Kyrpides N."/>
            <person name="Ivanova N."/>
            <person name="Pagani I."/>
            <person name="Mattes T."/>
            <person name="Holmes A."/>
            <person name="Rutledge P."/>
            <person name="Paulsen I."/>
            <person name="Coleman N."/>
            <person name="Woyke T."/>
        </authorList>
    </citation>
    <scope>NUCLEOTIDE SEQUENCE [LARGE SCALE GENOMIC DNA]</scope>
    <source>
        <strain evidence="3 4">NBB3</strain>
    </source>
</reference>
<dbReference type="Gene3D" id="3.40.50.10540">
    <property type="entry name" value="Crotonobetainyl-coa:carnitine coa-transferase, domain 1"/>
    <property type="match status" value="1"/>
</dbReference>
<accession>G8RP47</accession>
<comment type="similarity">
    <text evidence="1">Belongs to the CoA-transferase III family.</text>
</comment>
<dbReference type="STRING" id="710685.MycrhN_5811"/>
<dbReference type="InterPro" id="IPR003673">
    <property type="entry name" value="CoA-Trfase_fam_III"/>
</dbReference>
<evidence type="ECO:0000256" key="2">
    <source>
        <dbReference type="ARBA" id="ARBA00022679"/>
    </source>
</evidence>
<dbReference type="Gene3D" id="3.30.1540.10">
    <property type="entry name" value="formyl-coa transferase, domain 3"/>
    <property type="match status" value="1"/>
</dbReference>
<dbReference type="Pfam" id="PF02515">
    <property type="entry name" value="CoA_transf_3"/>
    <property type="match status" value="1"/>
</dbReference>
<evidence type="ECO:0000313" key="3">
    <source>
        <dbReference type="EMBL" id="AEV76276.1"/>
    </source>
</evidence>
<dbReference type="Proteomes" id="UP000005442">
    <property type="component" value="Chromosome"/>
</dbReference>
<dbReference type="eggNOG" id="COG1804">
    <property type="taxonomic scope" value="Bacteria"/>
</dbReference>
<dbReference type="InterPro" id="IPR044855">
    <property type="entry name" value="CoA-Trfase_III_dom3_sf"/>
</dbReference>
<keyword evidence="4" id="KW-1185">Reference proteome</keyword>
<dbReference type="OrthoDB" id="9797653at2"/>
<name>G8RP47_MYCRN</name>
<dbReference type="InterPro" id="IPR023606">
    <property type="entry name" value="CoA-Trfase_III_dom_1_sf"/>
</dbReference>
<dbReference type="AlphaFoldDB" id="G8RP47"/>